<dbReference type="Gene3D" id="3.90.550.10">
    <property type="entry name" value="Spore Coat Polysaccharide Biosynthesis Protein SpsA, Chain A"/>
    <property type="match status" value="1"/>
</dbReference>
<dbReference type="Proteomes" id="UP000249619">
    <property type="component" value="Unassembled WGS sequence"/>
</dbReference>
<keyword evidence="10" id="KW-1185">Reference proteome</keyword>
<comment type="subcellular location">
    <subcellularLocation>
        <location evidence="1">Membrane</location>
    </subcellularLocation>
</comment>
<evidence type="ECO:0000256" key="4">
    <source>
        <dbReference type="ARBA" id="ARBA00022692"/>
    </source>
</evidence>
<keyword evidence="6 8" id="KW-0472">Membrane</keyword>
<organism evidence="9 10">
    <name type="scientific">Stemphylium lycopersici</name>
    <name type="common">Tomato gray leaf spot disease fungus</name>
    <name type="synonym">Thyrospora lycopersici</name>
    <dbReference type="NCBI Taxonomy" id="183478"/>
    <lineage>
        <taxon>Eukaryota</taxon>
        <taxon>Fungi</taxon>
        <taxon>Dikarya</taxon>
        <taxon>Ascomycota</taxon>
        <taxon>Pezizomycotina</taxon>
        <taxon>Dothideomycetes</taxon>
        <taxon>Pleosporomycetidae</taxon>
        <taxon>Pleosporales</taxon>
        <taxon>Pleosporineae</taxon>
        <taxon>Pleosporaceae</taxon>
        <taxon>Stemphylium</taxon>
    </lineage>
</organism>
<dbReference type="Pfam" id="PF13641">
    <property type="entry name" value="Glyco_tranf_2_3"/>
    <property type="match status" value="1"/>
</dbReference>
<evidence type="ECO:0000256" key="3">
    <source>
        <dbReference type="ARBA" id="ARBA00022679"/>
    </source>
</evidence>
<feature type="transmembrane region" description="Helical" evidence="8">
    <location>
        <begin position="46"/>
        <end position="67"/>
    </location>
</feature>
<keyword evidence="7" id="KW-0325">Glycoprotein</keyword>
<proteinExistence type="predicted"/>
<feature type="transmembrane region" description="Helical" evidence="8">
    <location>
        <begin position="532"/>
        <end position="552"/>
    </location>
</feature>
<feature type="transmembrane region" description="Helical" evidence="8">
    <location>
        <begin position="109"/>
        <end position="130"/>
    </location>
</feature>
<keyword evidence="5 8" id="KW-1133">Transmembrane helix</keyword>
<dbReference type="SUPFAM" id="SSF53448">
    <property type="entry name" value="Nucleotide-diphospho-sugar transferases"/>
    <property type="match status" value="1"/>
</dbReference>
<dbReference type="AlphaFoldDB" id="A0A364MXK4"/>
<reference evidence="10" key="1">
    <citation type="submission" date="2018-05" db="EMBL/GenBank/DDBJ databases">
        <title>Draft genome sequence of Stemphylium lycopersici strain CIDEFI 213.</title>
        <authorList>
            <person name="Medina R."/>
            <person name="Franco M.E.E."/>
            <person name="Lucentini C.G."/>
            <person name="Saparrat M.C.N."/>
            <person name="Balatti P.A."/>
        </authorList>
    </citation>
    <scope>NUCLEOTIDE SEQUENCE [LARGE SCALE GENOMIC DNA]</scope>
    <source>
        <strain evidence="10">CIDEFI 213</strain>
    </source>
</reference>
<evidence type="ECO:0000313" key="9">
    <source>
        <dbReference type="EMBL" id="RAR06083.1"/>
    </source>
</evidence>
<dbReference type="PANTHER" id="PTHR47844">
    <property type="entry name" value="SYNTHASE CPS1, PUTATIVE (AFU_ORTHOLOGUE AFUA_7G02500)-RELATED"/>
    <property type="match status" value="1"/>
</dbReference>
<comment type="caution">
    <text evidence="9">The sequence shown here is derived from an EMBL/GenBank/DDBJ whole genome shotgun (WGS) entry which is preliminary data.</text>
</comment>
<dbReference type="STRING" id="183478.A0A364MXK4"/>
<dbReference type="PANTHER" id="PTHR47844:SF1">
    <property type="entry name" value="EXOSTOSIN-LIKE 2"/>
    <property type="match status" value="1"/>
</dbReference>
<dbReference type="InterPro" id="IPR029044">
    <property type="entry name" value="Nucleotide-diphossugar_trans"/>
</dbReference>
<evidence type="ECO:0000256" key="6">
    <source>
        <dbReference type="ARBA" id="ARBA00023136"/>
    </source>
</evidence>
<dbReference type="InterPro" id="IPR052427">
    <property type="entry name" value="Glycosyltrans_GT2/GT47"/>
</dbReference>
<evidence type="ECO:0000256" key="1">
    <source>
        <dbReference type="ARBA" id="ARBA00004370"/>
    </source>
</evidence>
<evidence type="ECO:0000256" key="2">
    <source>
        <dbReference type="ARBA" id="ARBA00022676"/>
    </source>
</evidence>
<feature type="transmembrane region" description="Helical" evidence="8">
    <location>
        <begin position="79"/>
        <end position="97"/>
    </location>
</feature>
<feature type="transmembrane region" description="Helical" evidence="8">
    <location>
        <begin position="12"/>
        <end position="31"/>
    </location>
</feature>
<keyword evidence="3 9" id="KW-0808">Transferase</keyword>
<feature type="transmembrane region" description="Helical" evidence="8">
    <location>
        <begin position="497"/>
        <end position="520"/>
    </location>
</feature>
<keyword evidence="4 8" id="KW-0812">Transmembrane</keyword>
<sequence>MSTTSNLTGNLRFGLIFTFLLIGWLSWLYLIEDNPEPLPPSTSKSFINFFMQVYGLVYTTWIGRLYFNNEPVSDRASKPVRAGLFFHLVPMLCLLATNSKLETAKDSGLVLFSALITFRYWRTLVSWYFWTQYQITPSRGEGEDDFLPSDCTVIVPTVGPVENSVFDDMVKGILINRPRCLIFSTNKELAQIATRSRVEMVKNAMIQDRQYPGDVTEIVYENANFSNKRRQVVHGFNMVRTDILVMADDTAIWHPKFLQATLPAFNDKDVGLVGTRKWVNRIADQNGSHFARIWNMIGALYLVRHNWEIRASNTADGGVFCVSGRSSLIRSSIIQREDFAEAFTNEYAGEFVYTWLNSLATYCGLFRSMLTYLLNSQGLCPKGFGPLNADDDNFVTRWVINRGFNIKIQYSPEATMMTVLGQTKPKLKFLDQCRRWARTTFRQNPVALFIDCTLWSKWPLTVWTTYFPWMYNAALFWDSMSIWSFTKTGFYNGSSYYRLWLVLLILLILSTKLIKTYAWFQEHPEDRKYIPFIPVFSYFHSFVKTVAAVSWFDNSWSGRDLTKEPTMNQQTVATED</sequence>
<evidence type="ECO:0000256" key="7">
    <source>
        <dbReference type="ARBA" id="ARBA00023180"/>
    </source>
</evidence>
<protein>
    <submittedName>
        <fullName evidence="9">Glycosyltransferase family 2 protein</fullName>
    </submittedName>
</protein>
<dbReference type="EMBL" id="QGDH01000121">
    <property type="protein sequence ID" value="RAR06083.1"/>
    <property type="molecule type" value="Genomic_DNA"/>
</dbReference>
<dbReference type="GO" id="GO:0016757">
    <property type="term" value="F:glycosyltransferase activity"/>
    <property type="evidence" value="ECO:0007669"/>
    <property type="project" value="UniProtKB-KW"/>
</dbReference>
<keyword evidence="2" id="KW-0328">Glycosyltransferase</keyword>
<gene>
    <name evidence="9" type="ORF">DDE83_007101</name>
</gene>
<evidence type="ECO:0000256" key="5">
    <source>
        <dbReference type="ARBA" id="ARBA00022989"/>
    </source>
</evidence>
<accession>A0A364MXK4</accession>
<evidence type="ECO:0000256" key="8">
    <source>
        <dbReference type="SAM" id="Phobius"/>
    </source>
</evidence>
<dbReference type="GO" id="GO:0016020">
    <property type="term" value="C:membrane"/>
    <property type="evidence" value="ECO:0007669"/>
    <property type="project" value="UniProtKB-SubCell"/>
</dbReference>
<evidence type="ECO:0000313" key="10">
    <source>
        <dbReference type="Proteomes" id="UP000249619"/>
    </source>
</evidence>
<name>A0A364MXK4_STELY</name>